<sequence length="582" mass="65306">MEELQIRPHILFVHSYKSPHFCDFCGEMLFGIVRQGLKCEGCGLNFHKRCAYKIPNNCTHMRRRHSTYGSSRIGSFQLPPEGAIRQNSQSSFSQVAVSGKSQSSSSFSQLCAMSSKSSSSFSQVGAAGKSQSSSSLSIPTTSSTESHNSRPKSWSGRPLWLEKEYAVRIKVPHTFVVHNYKKPTVCQLCKKLLRGLFRQGLQCKDCKFNCHKKCAPQVPKNCQGEMKWVPGSIVYCQGDMNDTDLVDDLETSQSPSGDQEEDDEDSDHKPPLSPNESNNIPLMRVVQSVKNTKRAGSNIIREGWMVHFTNRDNLRKRHYWKLDTKSITMYQKENDSRYFKDIPLSDISQVELTNSPQSIDATRNPHVFELRVNSTVYYVGEDPTCRGQEDNIVTSVESGIGLEQALSWENAIRQALMPVTAKHSPKGDASSGEGVSRGSTTGMDIAKLYKIFPDDVLGSGQFGIVYGGKHRTEEREVAIKVIDKLRFPTKQEAQLKNEVAILQNLHHPGVVDLEKMLETPERIFVVMEKLKGDMLEMILSSPRGRLTERLTKFLVSQVLALVNLLILRCGIHSKQNSFGLSH</sequence>
<feature type="domain" description="PH" evidence="8">
    <location>
        <begin position="298"/>
        <end position="417"/>
    </location>
</feature>
<dbReference type="SMART" id="SM00233">
    <property type="entry name" value="PH"/>
    <property type="match status" value="1"/>
</dbReference>
<dbReference type="InterPro" id="IPR046349">
    <property type="entry name" value="C1-like_sf"/>
</dbReference>
<feature type="region of interest" description="Disordered" evidence="7">
    <location>
        <begin position="246"/>
        <end position="281"/>
    </location>
</feature>
<dbReference type="GO" id="GO:0007200">
    <property type="term" value="P:phospholipase C-activating G protein-coupled receptor signaling pathway"/>
    <property type="evidence" value="ECO:0007669"/>
    <property type="project" value="TreeGrafter"/>
</dbReference>
<dbReference type="InterPro" id="IPR011993">
    <property type="entry name" value="PH-like_dom_sf"/>
</dbReference>
<evidence type="ECO:0000259" key="9">
    <source>
        <dbReference type="PROSITE" id="PS50011"/>
    </source>
</evidence>
<feature type="region of interest" description="Disordered" evidence="7">
    <location>
        <begin position="126"/>
        <end position="155"/>
    </location>
</feature>
<dbReference type="SMART" id="SM00109">
    <property type="entry name" value="C1"/>
    <property type="match status" value="2"/>
</dbReference>
<dbReference type="PROSITE" id="PS50003">
    <property type="entry name" value="PH_DOMAIN"/>
    <property type="match status" value="1"/>
</dbReference>
<feature type="domain" description="Protein kinase" evidence="9">
    <location>
        <begin position="451"/>
        <end position="582"/>
    </location>
</feature>
<dbReference type="Pfam" id="PF00169">
    <property type="entry name" value="PH"/>
    <property type="match status" value="1"/>
</dbReference>
<dbReference type="GO" id="GO:0016020">
    <property type="term" value="C:membrane"/>
    <property type="evidence" value="ECO:0007669"/>
    <property type="project" value="UniProtKB-SubCell"/>
</dbReference>
<dbReference type="PROSITE" id="PS00107">
    <property type="entry name" value="PROTEIN_KINASE_ATP"/>
    <property type="match status" value="1"/>
</dbReference>
<dbReference type="CDD" id="cd01239">
    <property type="entry name" value="PH_PKD"/>
    <property type="match status" value="1"/>
</dbReference>
<feature type="domain" description="Phorbol-ester/DAG-type" evidence="10">
    <location>
        <begin position="172"/>
        <end position="222"/>
    </location>
</feature>
<dbReference type="PANTHER" id="PTHR22968">
    <property type="entry name" value="PROTEIN KINASE C, MU"/>
    <property type="match status" value="1"/>
</dbReference>
<dbReference type="GO" id="GO:0005829">
    <property type="term" value="C:cytosol"/>
    <property type="evidence" value="ECO:0007669"/>
    <property type="project" value="TreeGrafter"/>
</dbReference>
<comment type="cofactor">
    <cofactor evidence="1">
        <name>Mg(2+)</name>
        <dbReference type="ChEBI" id="CHEBI:18420"/>
    </cofactor>
</comment>
<dbReference type="SUPFAM" id="SSF57889">
    <property type="entry name" value="Cysteine-rich domain"/>
    <property type="match status" value="2"/>
</dbReference>
<feature type="domain" description="Phorbol-ester/DAG-type" evidence="10">
    <location>
        <begin position="8"/>
        <end position="58"/>
    </location>
</feature>
<evidence type="ECO:0000256" key="1">
    <source>
        <dbReference type="ARBA" id="ARBA00001946"/>
    </source>
</evidence>
<keyword evidence="6" id="KW-0547">Nucleotide-binding</keyword>
<evidence type="ECO:0000256" key="6">
    <source>
        <dbReference type="PROSITE-ProRule" id="PRU10141"/>
    </source>
</evidence>
<organism evidence="11 12">
    <name type="scientific">Ridgeia piscesae</name>
    <name type="common">Tubeworm</name>
    <dbReference type="NCBI Taxonomy" id="27915"/>
    <lineage>
        <taxon>Eukaryota</taxon>
        <taxon>Metazoa</taxon>
        <taxon>Spiralia</taxon>
        <taxon>Lophotrochozoa</taxon>
        <taxon>Annelida</taxon>
        <taxon>Polychaeta</taxon>
        <taxon>Sedentaria</taxon>
        <taxon>Canalipalpata</taxon>
        <taxon>Sabellida</taxon>
        <taxon>Siboglinidae</taxon>
        <taxon>Ridgeia</taxon>
    </lineage>
</organism>
<dbReference type="EMBL" id="JAODUO010000384">
    <property type="protein sequence ID" value="KAK2181714.1"/>
    <property type="molecule type" value="Genomic_DNA"/>
</dbReference>
<dbReference type="GO" id="GO:0005524">
    <property type="term" value="F:ATP binding"/>
    <property type="evidence" value="ECO:0007669"/>
    <property type="project" value="UniProtKB-UniRule"/>
</dbReference>
<dbReference type="CDD" id="cd20795">
    <property type="entry name" value="C1_PKD_rpt1"/>
    <property type="match status" value="1"/>
</dbReference>
<dbReference type="Pfam" id="PF00069">
    <property type="entry name" value="Pkinase"/>
    <property type="match status" value="1"/>
</dbReference>
<dbReference type="Proteomes" id="UP001209878">
    <property type="component" value="Unassembled WGS sequence"/>
</dbReference>
<dbReference type="SUPFAM" id="SSF50729">
    <property type="entry name" value="PH domain-like"/>
    <property type="match status" value="1"/>
</dbReference>
<dbReference type="Gene3D" id="2.30.29.30">
    <property type="entry name" value="Pleckstrin-homology domain (PH domain)/Phosphotyrosine-binding domain (PTB)"/>
    <property type="match status" value="1"/>
</dbReference>
<evidence type="ECO:0000256" key="4">
    <source>
        <dbReference type="ARBA" id="ARBA00022833"/>
    </source>
</evidence>
<evidence type="ECO:0000256" key="7">
    <source>
        <dbReference type="SAM" id="MobiDB-lite"/>
    </source>
</evidence>
<dbReference type="GO" id="GO:0035556">
    <property type="term" value="P:intracellular signal transduction"/>
    <property type="evidence" value="ECO:0007669"/>
    <property type="project" value="TreeGrafter"/>
</dbReference>
<dbReference type="FunFam" id="3.30.60.20:FF:000007">
    <property type="entry name" value="Serine/threonine-protein kinase"/>
    <property type="match status" value="1"/>
</dbReference>
<dbReference type="InterPro" id="IPR002219">
    <property type="entry name" value="PKC_DAG/PE"/>
</dbReference>
<keyword evidence="5" id="KW-0460">Magnesium</keyword>
<dbReference type="PROSITE" id="PS50011">
    <property type="entry name" value="PROTEIN_KINASE_DOM"/>
    <property type="match status" value="1"/>
</dbReference>
<dbReference type="GO" id="GO:0004697">
    <property type="term" value="F:diacylglycerol-dependent serine/threonine kinase activity"/>
    <property type="evidence" value="ECO:0007669"/>
    <property type="project" value="UniProtKB-EC"/>
</dbReference>
<dbReference type="PROSITE" id="PS00479">
    <property type="entry name" value="ZF_DAG_PE_1"/>
    <property type="match status" value="2"/>
</dbReference>
<evidence type="ECO:0000256" key="2">
    <source>
        <dbReference type="ARBA" id="ARBA00022553"/>
    </source>
</evidence>
<evidence type="ECO:0000313" key="11">
    <source>
        <dbReference type="EMBL" id="KAK2181714.1"/>
    </source>
</evidence>
<dbReference type="InterPro" id="IPR017441">
    <property type="entry name" value="Protein_kinase_ATP_BS"/>
</dbReference>
<dbReference type="Gene3D" id="3.30.60.20">
    <property type="match status" value="2"/>
</dbReference>
<dbReference type="SMART" id="SM00220">
    <property type="entry name" value="S_TKc"/>
    <property type="match status" value="1"/>
</dbReference>
<dbReference type="PRINTS" id="PR00008">
    <property type="entry name" value="DAGPEDOMAIN"/>
</dbReference>
<feature type="binding site" evidence="6">
    <location>
        <position position="480"/>
    </location>
    <ligand>
        <name>ATP</name>
        <dbReference type="ChEBI" id="CHEBI:30616"/>
    </ligand>
</feature>
<evidence type="ECO:0008006" key="13">
    <source>
        <dbReference type="Google" id="ProtNLM"/>
    </source>
</evidence>
<dbReference type="GO" id="GO:0008270">
    <property type="term" value="F:zinc ion binding"/>
    <property type="evidence" value="ECO:0007669"/>
    <property type="project" value="UniProtKB-KW"/>
</dbReference>
<evidence type="ECO:0000256" key="3">
    <source>
        <dbReference type="ARBA" id="ARBA00022723"/>
    </source>
</evidence>
<dbReference type="InterPro" id="IPR000719">
    <property type="entry name" value="Prot_kinase_dom"/>
</dbReference>
<dbReference type="InterPro" id="IPR011009">
    <property type="entry name" value="Kinase-like_dom_sf"/>
</dbReference>
<keyword evidence="2" id="KW-0597">Phosphoprotein</keyword>
<keyword evidence="3" id="KW-0479">Metal-binding</keyword>
<dbReference type="FunFam" id="3.30.60.20:FF:000021">
    <property type="entry name" value="Serine/threonine-protein kinase"/>
    <property type="match status" value="1"/>
</dbReference>
<protein>
    <recommendedName>
        <fullName evidence="13">Protein kinase C</fullName>
    </recommendedName>
</protein>
<name>A0AAD9L1M1_RIDPI</name>
<evidence type="ECO:0000259" key="8">
    <source>
        <dbReference type="PROSITE" id="PS50003"/>
    </source>
</evidence>
<gene>
    <name evidence="11" type="ORF">NP493_385g03033</name>
</gene>
<dbReference type="Pfam" id="PF00130">
    <property type="entry name" value="C1_1"/>
    <property type="match status" value="2"/>
</dbReference>
<dbReference type="PANTHER" id="PTHR22968:SF24">
    <property type="entry name" value="SERINE_THREONINE-PROTEIN KINASE"/>
    <property type="match status" value="1"/>
</dbReference>
<comment type="caution">
    <text evidence="11">The sequence shown here is derived from an EMBL/GenBank/DDBJ whole genome shotgun (WGS) entry which is preliminary data.</text>
</comment>
<keyword evidence="4" id="KW-0862">Zinc</keyword>
<accession>A0AAD9L1M1</accession>
<dbReference type="SUPFAM" id="SSF56112">
    <property type="entry name" value="Protein kinase-like (PK-like)"/>
    <property type="match status" value="1"/>
</dbReference>
<keyword evidence="12" id="KW-1185">Reference proteome</keyword>
<reference evidence="11" key="1">
    <citation type="journal article" date="2023" name="Mol. Biol. Evol.">
        <title>Third-Generation Sequencing Reveals the Adaptive Role of the Epigenome in Three Deep-Sea Polychaetes.</title>
        <authorList>
            <person name="Perez M."/>
            <person name="Aroh O."/>
            <person name="Sun Y."/>
            <person name="Lan Y."/>
            <person name="Juniper S.K."/>
            <person name="Young C.R."/>
            <person name="Angers B."/>
            <person name="Qian P.Y."/>
        </authorList>
    </citation>
    <scope>NUCLEOTIDE SEQUENCE</scope>
    <source>
        <strain evidence="11">R07B-5</strain>
    </source>
</reference>
<keyword evidence="6" id="KW-0067">ATP-binding</keyword>
<evidence type="ECO:0000259" key="10">
    <source>
        <dbReference type="PROSITE" id="PS50081"/>
    </source>
</evidence>
<dbReference type="PROSITE" id="PS50081">
    <property type="entry name" value="ZF_DAG_PE_2"/>
    <property type="match status" value="2"/>
</dbReference>
<dbReference type="AlphaFoldDB" id="A0AAD9L1M1"/>
<evidence type="ECO:0000256" key="5">
    <source>
        <dbReference type="ARBA" id="ARBA00022842"/>
    </source>
</evidence>
<proteinExistence type="predicted"/>
<dbReference type="InterPro" id="IPR001849">
    <property type="entry name" value="PH_domain"/>
</dbReference>
<dbReference type="Gene3D" id="1.10.510.10">
    <property type="entry name" value="Transferase(Phosphotransferase) domain 1"/>
    <property type="match status" value="1"/>
</dbReference>
<dbReference type="InterPro" id="IPR020454">
    <property type="entry name" value="DAG/PE-bd"/>
</dbReference>
<dbReference type="FunFam" id="3.30.200.20:FF:000137">
    <property type="entry name" value="Serine/threonine-protein kinase"/>
    <property type="match status" value="1"/>
</dbReference>
<feature type="compositionally biased region" description="Low complexity" evidence="7">
    <location>
        <begin position="130"/>
        <end position="146"/>
    </location>
</feature>
<evidence type="ECO:0000313" key="12">
    <source>
        <dbReference type="Proteomes" id="UP001209878"/>
    </source>
</evidence>